<name>A0A7E4UW20_PANRE</name>
<dbReference type="Pfam" id="PF13679">
    <property type="entry name" value="Methyltransf_32"/>
    <property type="match status" value="1"/>
</dbReference>
<dbReference type="GO" id="GO:0000179">
    <property type="term" value="F:rRNA (adenine-N6,N6-)-dimethyltransferase activity"/>
    <property type="evidence" value="ECO:0007669"/>
    <property type="project" value="InterPro"/>
</dbReference>
<dbReference type="InterPro" id="IPR020596">
    <property type="entry name" value="rRNA_Ade_Mease_Trfase_CS"/>
</dbReference>
<protein>
    <submittedName>
        <fullName evidence="3">Methyltranfer_dom domain-containing protein</fullName>
    </submittedName>
</protein>
<dbReference type="PANTHER" id="PTHR12496">
    <property type="entry name" value="CGI-41 METHYLTRANSFERASE"/>
    <property type="match status" value="1"/>
</dbReference>
<organism evidence="2 3">
    <name type="scientific">Panagrellus redivivus</name>
    <name type="common">Microworm</name>
    <dbReference type="NCBI Taxonomy" id="6233"/>
    <lineage>
        <taxon>Eukaryota</taxon>
        <taxon>Metazoa</taxon>
        <taxon>Ecdysozoa</taxon>
        <taxon>Nematoda</taxon>
        <taxon>Chromadorea</taxon>
        <taxon>Rhabditida</taxon>
        <taxon>Tylenchina</taxon>
        <taxon>Panagrolaimomorpha</taxon>
        <taxon>Panagrolaimoidea</taxon>
        <taxon>Panagrolaimidae</taxon>
        <taxon>Panagrellus</taxon>
    </lineage>
</organism>
<dbReference type="InterPro" id="IPR029063">
    <property type="entry name" value="SAM-dependent_MTases_sf"/>
</dbReference>
<sequence length="502" mass="56144">MDPETVAYVTTALEQCKLLADMYMIDYFVDNLWQQLPKSWQSFYESQLAVVAGDRTAIVALAKHILKRPSEVSSIRLTSPEPLSMLALKAVVGNVELKQWAPISKPSEALSAVGLPSLLESRDFTDLKKALPPALRLKIKPKKEHEVSRIADVAGLLIDALPKAKINEIVDVGAGIGHLSRVLSLLLPNQKVSTIEGDAVLVDTAAKLDEKTAKSIEFLTRRKQIEPTSSGWNPLDRKAVYVKEEHEINESRGSNMLLTGLHTCGDFSATILRHFCSNSDAKVLLHFGCCYHKLNNGADKLFKDVYEDKPLVECSKGFPLSKAFGHMKLTYAAREVACFGHEQFIQKLEDSISKKSFFVNCYRSILEWVILECPKPGKGTVDSTLRHQGLRGFRGAEAMDFWQYAEEAMRDKPQVKAKFEQILTEKPHLREEIPKMSTSEAGKTLLLYTFRLLIAPMIEALILLDRVAFLRESGCLQAALVPMFDPMLSPRNVALIAWKDFA</sequence>
<evidence type="ECO:0000313" key="2">
    <source>
        <dbReference type="Proteomes" id="UP000492821"/>
    </source>
</evidence>
<proteinExistence type="predicted"/>
<dbReference type="InterPro" id="IPR025714">
    <property type="entry name" value="Methyltranfer_dom"/>
</dbReference>
<dbReference type="Proteomes" id="UP000492821">
    <property type="component" value="Unassembled WGS sequence"/>
</dbReference>
<reference evidence="3" key="2">
    <citation type="submission" date="2020-10" db="UniProtKB">
        <authorList>
            <consortium name="WormBaseParasite"/>
        </authorList>
    </citation>
    <scope>IDENTIFICATION</scope>
</reference>
<reference evidence="2" key="1">
    <citation type="journal article" date="2013" name="Genetics">
        <title>The draft genome and transcriptome of Panagrellus redivivus are shaped by the harsh demands of a free-living lifestyle.</title>
        <authorList>
            <person name="Srinivasan J."/>
            <person name="Dillman A.R."/>
            <person name="Macchietto M.G."/>
            <person name="Heikkinen L."/>
            <person name="Lakso M."/>
            <person name="Fracchia K.M."/>
            <person name="Antoshechkin I."/>
            <person name="Mortazavi A."/>
            <person name="Wong G."/>
            <person name="Sternberg P.W."/>
        </authorList>
    </citation>
    <scope>NUCLEOTIDE SEQUENCE [LARGE SCALE GENOMIC DNA]</scope>
    <source>
        <strain evidence="2">MT8872</strain>
    </source>
</reference>
<feature type="domain" description="Methyltransferase" evidence="1">
    <location>
        <begin position="142"/>
        <end position="296"/>
    </location>
</feature>
<accession>A0A7E4UW20</accession>
<evidence type="ECO:0000259" key="1">
    <source>
        <dbReference type="Pfam" id="PF13679"/>
    </source>
</evidence>
<dbReference type="PROSITE" id="PS01131">
    <property type="entry name" value="RRNA_A_DIMETH"/>
    <property type="match status" value="1"/>
</dbReference>
<keyword evidence="2" id="KW-1185">Reference proteome</keyword>
<dbReference type="InterPro" id="IPR052220">
    <property type="entry name" value="METTL25"/>
</dbReference>
<dbReference type="AlphaFoldDB" id="A0A7E4UW20"/>
<dbReference type="SUPFAM" id="SSF53335">
    <property type="entry name" value="S-adenosyl-L-methionine-dependent methyltransferases"/>
    <property type="match status" value="1"/>
</dbReference>
<dbReference type="PANTHER" id="PTHR12496:SF2">
    <property type="entry name" value="METHYLTRANSFERASE-LIKE PROTEIN 25B"/>
    <property type="match status" value="1"/>
</dbReference>
<dbReference type="WBParaSite" id="Pan_g13525.t1">
    <property type="protein sequence ID" value="Pan_g13525.t1"/>
    <property type="gene ID" value="Pan_g13525"/>
</dbReference>
<evidence type="ECO:0000313" key="3">
    <source>
        <dbReference type="WBParaSite" id="Pan_g13525.t1"/>
    </source>
</evidence>